<dbReference type="EMBL" id="JACHXD010000002">
    <property type="protein sequence ID" value="MBB3117814.1"/>
    <property type="molecule type" value="Genomic_DNA"/>
</dbReference>
<evidence type="ECO:0000313" key="3">
    <source>
        <dbReference type="Proteomes" id="UP000541535"/>
    </source>
</evidence>
<dbReference type="AlphaFoldDB" id="A0A7W5FSI6"/>
<dbReference type="Proteomes" id="UP000541535">
    <property type="component" value="Unassembled WGS sequence"/>
</dbReference>
<dbReference type="RefSeq" id="WP_183439760.1">
    <property type="nucleotide sequence ID" value="NZ_JACHXD010000002.1"/>
</dbReference>
<comment type="caution">
    <text evidence="2">The sequence shown here is derived from an EMBL/GenBank/DDBJ whole genome shotgun (WGS) entry which is preliminary data.</text>
</comment>
<organism evidence="2 3">
    <name type="scientific">Pseudoduganella violacea</name>
    <dbReference type="NCBI Taxonomy" id="1715466"/>
    <lineage>
        <taxon>Bacteria</taxon>
        <taxon>Pseudomonadati</taxon>
        <taxon>Pseudomonadota</taxon>
        <taxon>Betaproteobacteria</taxon>
        <taxon>Burkholderiales</taxon>
        <taxon>Oxalobacteraceae</taxon>
        <taxon>Telluria group</taxon>
        <taxon>Pseudoduganella</taxon>
    </lineage>
</organism>
<evidence type="ECO:0000259" key="1">
    <source>
        <dbReference type="Pfam" id="PF14080"/>
    </source>
</evidence>
<keyword evidence="3" id="KW-1185">Reference proteome</keyword>
<proteinExistence type="predicted"/>
<protein>
    <recommendedName>
        <fullName evidence="1">DUF4261 domain-containing protein</fullName>
    </recommendedName>
</protein>
<evidence type="ECO:0000313" key="2">
    <source>
        <dbReference type="EMBL" id="MBB3117814.1"/>
    </source>
</evidence>
<name>A0A7W5FSI6_9BURK</name>
<reference evidence="2 3" key="1">
    <citation type="submission" date="2020-08" db="EMBL/GenBank/DDBJ databases">
        <title>Genomic Encyclopedia of Type Strains, Phase III (KMG-III): the genomes of soil and plant-associated and newly described type strains.</title>
        <authorList>
            <person name="Whitman W."/>
        </authorList>
    </citation>
    <scope>NUCLEOTIDE SEQUENCE [LARGE SCALE GENOMIC DNA]</scope>
    <source>
        <strain evidence="2 3">CECT 8897</strain>
    </source>
</reference>
<dbReference type="InterPro" id="IPR025357">
    <property type="entry name" value="DUF4261"/>
</dbReference>
<gene>
    <name evidence="2" type="ORF">FHS03_000840</name>
</gene>
<feature type="domain" description="DUF4261" evidence="1">
    <location>
        <begin position="169"/>
        <end position="242"/>
    </location>
</feature>
<accession>A0A7W5FSI6</accession>
<dbReference type="Pfam" id="PF14080">
    <property type="entry name" value="DUF4261"/>
    <property type="match status" value="1"/>
</dbReference>
<sequence>MILFNETPVFSIEALQASLSANWPELAHISDISEQAGTLSFRLDMADIVIGVMPAPIPWSDLEGPCASSRLWPDAASAIREHKSHAIVTVSGELLPVPLSTLLTQVTAALMASTPASIGVFWTNAALLVPPSLFADFAVEVMPLALPLAIWIDCRVGWLEGTSLSAGFTTGLAELGLMELEAHGATESPAELKKRFDAIAEYLLENGPVIQDGDTIGESASEKIRIVYANSIFGAKDEVMRLVYESDSEGSA</sequence>